<name>A0ABU4PSY8_9SPHN</name>
<dbReference type="EMBL" id="JAWXXV010000001">
    <property type="protein sequence ID" value="MDX5985949.1"/>
    <property type="molecule type" value="Genomic_DNA"/>
</dbReference>
<gene>
    <name evidence="1" type="ORF">SIL82_16965</name>
</gene>
<dbReference type="Pfam" id="PF14384">
    <property type="entry name" value="BrnA_antitoxin"/>
    <property type="match status" value="1"/>
</dbReference>
<dbReference type="InterPro" id="IPR025528">
    <property type="entry name" value="BrnA_antitoxin"/>
</dbReference>
<proteinExistence type="predicted"/>
<dbReference type="Proteomes" id="UP001279660">
    <property type="component" value="Unassembled WGS sequence"/>
</dbReference>
<organism evidence="1 2">
    <name type="scientific">Sphingomonas echinoides</name>
    <dbReference type="NCBI Taxonomy" id="59803"/>
    <lineage>
        <taxon>Bacteria</taxon>
        <taxon>Pseudomonadati</taxon>
        <taxon>Pseudomonadota</taxon>
        <taxon>Alphaproteobacteria</taxon>
        <taxon>Sphingomonadales</taxon>
        <taxon>Sphingomonadaceae</taxon>
        <taxon>Sphingomonas</taxon>
    </lineage>
</organism>
<protein>
    <submittedName>
        <fullName evidence="1">BrnA antitoxin family protein</fullName>
    </submittedName>
</protein>
<evidence type="ECO:0000313" key="1">
    <source>
        <dbReference type="EMBL" id="MDX5985949.1"/>
    </source>
</evidence>
<keyword evidence="2" id="KW-1185">Reference proteome</keyword>
<comment type="caution">
    <text evidence="1">The sequence shown here is derived from an EMBL/GenBank/DDBJ whole genome shotgun (WGS) entry which is preliminary data.</text>
</comment>
<reference evidence="1 2" key="1">
    <citation type="submission" date="2023-11" db="EMBL/GenBank/DDBJ databases">
        <title>MicrobeMod: A computational toolkit for identifying prokaryotic methylation and restriction-modification with nanopore sequencing.</title>
        <authorList>
            <person name="Crits-Christoph A."/>
            <person name="Kang S.C."/>
            <person name="Lee H."/>
            <person name="Ostrov N."/>
        </authorList>
    </citation>
    <scope>NUCLEOTIDE SEQUENCE [LARGE SCALE GENOMIC DNA]</scope>
    <source>
        <strain evidence="1 2">ATCC 14820</strain>
    </source>
</reference>
<accession>A0ABU4PSY8</accession>
<evidence type="ECO:0000313" key="2">
    <source>
        <dbReference type="Proteomes" id="UP001279660"/>
    </source>
</evidence>
<sequence length="99" mass="10773">MTENKPAIAAVSLDPADDAPEWTDEMFDVAEFSISGKVIRPATGYLGPNGVVRGRPPQRDVAKRQVTLRLDPDVIERFRADGPGWQGRMNAALRKAAGL</sequence>
<dbReference type="RefSeq" id="WP_010407072.1">
    <property type="nucleotide sequence ID" value="NZ_JAWXXV010000001.1"/>
</dbReference>